<dbReference type="Pfam" id="PF01734">
    <property type="entry name" value="Patatin"/>
    <property type="match status" value="1"/>
</dbReference>
<evidence type="ECO:0000256" key="3">
    <source>
        <dbReference type="ARBA" id="ARBA00023098"/>
    </source>
</evidence>
<evidence type="ECO:0000313" key="6">
    <source>
        <dbReference type="EMBL" id="MDA5400330.1"/>
    </source>
</evidence>
<evidence type="ECO:0000256" key="4">
    <source>
        <dbReference type="PROSITE-ProRule" id="PRU01161"/>
    </source>
</evidence>
<dbReference type="EMBL" id="JAPJZI010000001">
    <property type="protein sequence ID" value="MDA5400330.1"/>
    <property type="molecule type" value="Genomic_DNA"/>
</dbReference>
<proteinExistence type="predicted"/>
<organism evidence="6 7">
    <name type="scientific">Hoeflea prorocentri</name>
    <dbReference type="NCBI Taxonomy" id="1922333"/>
    <lineage>
        <taxon>Bacteria</taxon>
        <taxon>Pseudomonadati</taxon>
        <taxon>Pseudomonadota</taxon>
        <taxon>Alphaproteobacteria</taxon>
        <taxon>Hyphomicrobiales</taxon>
        <taxon>Rhizobiaceae</taxon>
        <taxon>Hoeflea</taxon>
    </lineage>
</organism>
<feature type="short sequence motif" description="DGA/G" evidence="4">
    <location>
        <begin position="167"/>
        <end position="169"/>
    </location>
</feature>
<dbReference type="PANTHER" id="PTHR14226">
    <property type="entry name" value="NEUROPATHY TARGET ESTERASE/SWISS CHEESE D.MELANOGASTER"/>
    <property type="match status" value="1"/>
</dbReference>
<dbReference type="InterPro" id="IPR050301">
    <property type="entry name" value="NTE"/>
</dbReference>
<keyword evidence="1 4" id="KW-0378">Hydrolase</keyword>
<evidence type="ECO:0000259" key="5">
    <source>
        <dbReference type="PROSITE" id="PS51635"/>
    </source>
</evidence>
<dbReference type="InterPro" id="IPR016035">
    <property type="entry name" value="Acyl_Trfase/lysoPLipase"/>
</dbReference>
<dbReference type="Gene3D" id="3.40.1090.10">
    <property type="entry name" value="Cytosolic phospholipase A2 catalytic domain"/>
    <property type="match status" value="2"/>
</dbReference>
<evidence type="ECO:0000256" key="2">
    <source>
        <dbReference type="ARBA" id="ARBA00022963"/>
    </source>
</evidence>
<dbReference type="SUPFAM" id="SSF52151">
    <property type="entry name" value="FabD/lysophospholipase-like"/>
    <property type="match status" value="1"/>
</dbReference>
<dbReference type="GO" id="GO:0016787">
    <property type="term" value="F:hydrolase activity"/>
    <property type="evidence" value="ECO:0007669"/>
    <property type="project" value="UniProtKB-UniRule"/>
</dbReference>
<keyword evidence="3 4" id="KW-0443">Lipid metabolism</keyword>
<dbReference type="Proteomes" id="UP001151234">
    <property type="component" value="Unassembled WGS sequence"/>
</dbReference>
<dbReference type="GO" id="GO:0016042">
    <property type="term" value="P:lipid catabolic process"/>
    <property type="evidence" value="ECO:0007669"/>
    <property type="project" value="UniProtKB-UniRule"/>
</dbReference>
<keyword evidence="2 4" id="KW-0442">Lipid degradation</keyword>
<evidence type="ECO:0000256" key="1">
    <source>
        <dbReference type="ARBA" id="ARBA00022801"/>
    </source>
</evidence>
<dbReference type="PROSITE" id="PS51635">
    <property type="entry name" value="PNPLA"/>
    <property type="match status" value="1"/>
</dbReference>
<sequence length="278" mass="30512">MTDIGLALGGGGAKGLAHICMLEVIDEFGIKPSRIVGTSIGAIIGVMYASGISARSLREEIQNISNKENSSFIDAMGNVFTWLQLAGVNWKGGSLLKADAFLDDLMKYVKVKDFEELDIPVKVVAADFWRRNEVVLETGDIRTGVHASMAVPGVLEPVVVNGRVLVDGGVTNPVPYDLIMDECDMTIAIDVLGNRTESESLIPSFQESVFNSFQIMQKSIVRQKIAARPPDIYICPEIVDILMLEFYEASKVFAQAAPAADQLRRELERHLEEANRRP</sequence>
<protein>
    <submittedName>
        <fullName evidence="6">Patatin-like phospholipase family protein</fullName>
    </submittedName>
</protein>
<feature type="short sequence motif" description="GXSXG" evidence="4">
    <location>
        <begin position="37"/>
        <end position="41"/>
    </location>
</feature>
<dbReference type="RefSeq" id="WP_267991798.1">
    <property type="nucleotide sequence ID" value="NZ_JAPJZI010000001.1"/>
</dbReference>
<comment type="caution">
    <text evidence="6">The sequence shown here is derived from an EMBL/GenBank/DDBJ whole genome shotgun (WGS) entry which is preliminary data.</text>
</comment>
<accession>A0A9X3ZJ81</accession>
<dbReference type="PANTHER" id="PTHR14226:SF76">
    <property type="entry name" value="NTE FAMILY PROTEIN RSSA"/>
    <property type="match status" value="1"/>
</dbReference>
<evidence type="ECO:0000313" key="7">
    <source>
        <dbReference type="Proteomes" id="UP001151234"/>
    </source>
</evidence>
<feature type="active site" description="Proton acceptor" evidence="4">
    <location>
        <position position="167"/>
    </location>
</feature>
<feature type="active site" description="Nucleophile" evidence="4">
    <location>
        <position position="39"/>
    </location>
</feature>
<keyword evidence="7" id="KW-1185">Reference proteome</keyword>
<dbReference type="AlphaFoldDB" id="A0A9X3ZJ81"/>
<feature type="short sequence motif" description="GXGXXG" evidence="4">
    <location>
        <begin position="10"/>
        <end position="15"/>
    </location>
</feature>
<reference evidence="6" key="1">
    <citation type="submission" date="2022-11" db="EMBL/GenBank/DDBJ databases">
        <title>Draft genome sequence of Hoeflea poritis E7-10 and Hoeflea prorocentri PM5-8, separated from scleractinian coral Porites lutea and marine dinoflagellate.</title>
        <authorList>
            <person name="Zhang G."/>
            <person name="Wei Q."/>
            <person name="Cai L."/>
        </authorList>
    </citation>
    <scope>NUCLEOTIDE SEQUENCE</scope>
    <source>
        <strain evidence="6">PM5-8</strain>
    </source>
</reference>
<gene>
    <name evidence="6" type="ORF">OQ273_17265</name>
</gene>
<name>A0A9X3ZJ81_9HYPH</name>
<dbReference type="InterPro" id="IPR002641">
    <property type="entry name" value="PNPLA_dom"/>
</dbReference>
<feature type="domain" description="PNPLA" evidence="5">
    <location>
        <begin position="6"/>
        <end position="180"/>
    </location>
</feature>